<comment type="caution">
    <text evidence="14">The sequence shown here is derived from an EMBL/GenBank/DDBJ whole genome shotgun (WGS) entry which is preliminary data.</text>
</comment>
<evidence type="ECO:0000256" key="4">
    <source>
        <dbReference type="ARBA" id="ARBA00023155"/>
    </source>
</evidence>
<evidence type="ECO:0000256" key="12">
    <source>
        <dbReference type="SAM" id="MobiDB-lite"/>
    </source>
</evidence>
<feature type="region of interest" description="Disordered" evidence="12">
    <location>
        <begin position="130"/>
        <end position="171"/>
    </location>
</feature>
<evidence type="ECO:0000256" key="6">
    <source>
        <dbReference type="ARBA" id="ARBA00023242"/>
    </source>
</evidence>
<evidence type="ECO:0000256" key="11">
    <source>
        <dbReference type="SAM" id="Coils"/>
    </source>
</evidence>
<evidence type="ECO:0000313" key="15">
    <source>
        <dbReference type="Proteomes" id="UP000594638"/>
    </source>
</evidence>
<organism evidence="14 15">
    <name type="scientific">Olea europaea subsp. europaea</name>
    <dbReference type="NCBI Taxonomy" id="158383"/>
    <lineage>
        <taxon>Eukaryota</taxon>
        <taxon>Viridiplantae</taxon>
        <taxon>Streptophyta</taxon>
        <taxon>Embryophyta</taxon>
        <taxon>Tracheophyta</taxon>
        <taxon>Spermatophyta</taxon>
        <taxon>Magnoliopsida</taxon>
        <taxon>eudicotyledons</taxon>
        <taxon>Gunneridae</taxon>
        <taxon>Pentapetalae</taxon>
        <taxon>asterids</taxon>
        <taxon>lamiids</taxon>
        <taxon>Lamiales</taxon>
        <taxon>Oleaceae</taxon>
        <taxon>Oleeae</taxon>
        <taxon>Olea</taxon>
    </lineage>
</organism>
<dbReference type="InterPro" id="IPR003106">
    <property type="entry name" value="Leu_zip_homeo"/>
</dbReference>
<feature type="coiled-coil region" evidence="11">
    <location>
        <begin position="69"/>
        <end position="120"/>
    </location>
</feature>
<keyword evidence="4 8" id="KW-0371">Homeobox</keyword>
<feature type="compositionally biased region" description="Basic residues" evidence="12">
    <location>
        <begin position="12"/>
        <end position="24"/>
    </location>
</feature>
<feature type="domain" description="Homeobox" evidence="13">
    <location>
        <begin position="17"/>
        <end position="77"/>
    </location>
</feature>
<dbReference type="GO" id="GO:0043565">
    <property type="term" value="F:sequence-specific DNA binding"/>
    <property type="evidence" value="ECO:0007669"/>
    <property type="project" value="InterPro"/>
</dbReference>
<keyword evidence="3 8" id="KW-0238">DNA-binding</keyword>
<comment type="function">
    <text evidence="10">Transcription factor.</text>
</comment>
<evidence type="ECO:0000256" key="3">
    <source>
        <dbReference type="ARBA" id="ARBA00023125"/>
    </source>
</evidence>
<keyword evidence="11" id="KW-0175">Coiled coil</keyword>
<evidence type="ECO:0000256" key="2">
    <source>
        <dbReference type="ARBA" id="ARBA00023015"/>
    </source>
</evidence>
<dbReference type="InterPro" id="IPR009057">
    <property type="entry name" value="Homeodomain-like_sf"/>
</dbReference>
<dbReference type="Proteomes" id="UP000594638">
    <property type="component" value="Unassembled WGS sequence"/>
</dbReference>
<dbReference type="Gene3D" id="1.10.10.60">
    <property type="entry name" value="Homeodomain-like"/>
    <property type="match status" value="1"/>
</dbReference>
<accession>A0A8S0QJQ7</accession>
<dbReference type="InterPro" id="IPR045224">
    <property type="entry name" value="HDZip_class_I_plant"/>
</dbReference>
<evidence type="ECO:0000256" key="9">
    <source>
        <dbReference type="RuleBase" id="RU000682"/>
    </source>
</evidence>
<protein>
    <recommendedName>
        <fullName evidence="10">Homeobox-leucine zipper protein</fullName>
    </recommendedName>
    <alternativeName>
        <fullName evidence="10">HD-ZIP protein</fullName>
    </alternativeName>
    <alternativeName>
        <fullName evidence="10">Homeodomain transcription factor</fullName>
    </alternativeName>
</protein>
<reference evidence="14 15" key="1">
    <citation type="submission" date="2019-12" db="EMBL/GenBank/DDBJ databases">
        <authorList>
            <person name="Alioto T."/>
            <person name="Alioto T."/>
            <person name="Gomez Garrido J."/>
        </authorList>
    </citation>
    <scope>NUCLEOTIDE SEQUENCE [LARGE SCALE GENOMIC DNA]</scope>
</reference>
<evidence type="ECO:0000259" key="13">
    <source>
        <dbReference type="PROSITE" id="PS50071"/>
    </source>
</evidence>
<dbReference type="PANTHER" id="PTHR24326:SF122">
    <property type="entry name" value="HOMEOBOX-LEUCINE ZIPPER PROTEIN HOX6"/>
    <property type="match status" value="1"/>
</dbReference>
<feature type="region of interest" description="Disordered" evidence="12">
    <location>
        <begin position="1"/>
        <end position="24"/>
    </location>
</feature>
<dbReference type="AlphaFoldDB" id="A0A8S0QJQ7"/>
<evidence type="ECO:0000256" key="10">
    <source>
        <dbReference type="RuleBase" id="RU369038"/>
    </source>
</evidence>
<keyword evidence="15" id="KW-1185">Reference proteome</keyword>
<sequence>MEALEENETAHKKNLSKKMRRNAKRFSDEQIKSLESIFKLGSKLEPSKTQQIARDLGLQPRQVAIWFQNKRARWKSKQLEQDYKVLKANYDDLYMKSESLMREKQSLQMQLQQLKNLLEKPLDENAEYKEISGFPNSEQKDPNGVIHADDEEKISNHFGQEEEGDSSPLASTETWCNLCSDDLFDQSCDTSNWWETV</sequence>
<evidence type="ECO:0000256" key="7">
    <source>
        <dbReference type="ARBA" id="ARBA00025748"/>
    </source>
</evidence>
<evidence type="ECO:0000256" key="5">
    <source>
        <dbReference type="ARBA" id="ARBA00023163"/>
    </source>
</evidence>
<proteinExistence type="inferred from homology"/>
<dbReference type="Pfam" id="PF00046">
    <property type="entry name" value="Homeodomain"/>
    <property type="match status" value="1"/>
</dbReference>
<dbReference type="GO" id="GO:0000981">
    <property type="term" value="F:DNA-binding transcription factor activity, RNA polymerase II-specific"/>
    <property type="evidence" value="ECO:0007669"/>
    <property type="project" value="UniProtKB-UniRule"/>
</dbReference>
<comment type="subcellular location">
    <subcellularLocation>
        <location evidence="1 8 9">Nucleus</location>
    </subcellularLocation>
</comment>
<name>A0A8S0QJQ7_OLEEU</name>
<evidence type="ECO:0000256" key="8">
    <source>
        <dbReference type="PROSITE-ProRule" id="PRU00108"/>
    </source>
</evidence>
<dbReference type="GO" id="GO:0005634">
    <property type="term" value="C:nucleus"/>
    <property type="evidence" value="ECO:0007669"/>
    <property type="project" value="UniProtKB-SubCell"/>
</dbReference>
<dbReference type="PANTHER" id="PTHR24326">
    <property type="entry name" value="HOMEOBOX-LEUCINE ZIPPER PROTEIN"/>
    <property type="match status" value="1"/>
</dbReference>
<dbReference type="SUPFAM" id="SSF46689">
    <property type="entry name" value="Homeodomain-like"/>
    <property type="match status" value="1"/>
</dbReference>
<dbReference type="CDD" id="cd00086">
    <property type="entry name" value="homeodomain"/>
    <property type="match status" value="1"/>
</dbReference>
<feature type="DNA-binding region" description="Homeobox" evidence="8">
    <location>
        <begin position="19"/>
        <end position="78"/>
    </location>
</feature>
<evidence type="ECO:0000313" key="14">
    <source>
        <dbReference type="EMBL" id="CAA2965856.1"/>
    </source>
</evidence>
<keyword evidence="6 8" id="KW-0539">Nucleus</keyword>
<dbReference type="InterPro" id="IPR001356">
    <property type="entry name" value="HD"/>
</dbReference>
<dbReference type="OrthoDB" id="6159439at2759"/>
<evidence type="ECO:0000256" key="1">
    <source>
        <dbReference type="ARBA" id="ARBA00004123"/>
    </source>
</evidence>
<gene>
    <name evidence="14" type="ORF">OLEA9_A010793</name>
</gene>
<keyword evidence="2 10" id="KW-0805">Transcription regulation</keyword>
<comment type="similarity">
    <text evidence="7 10">Belongs to the HD-ZIP homeobox family. Class I subfamily.</text>
</comment>
<dbReference type="InterPro" id="IPR017970">
    <property type="entry name" value="Homeobox_CS"/>
</dbReference>
<dbReference type="Pfam" id="PF02183">
    <property type="entry name" value="HALZ"/>
    <property type="match status" value="1"/>
</dbReference>
<dbReference type="Gramene" id="OE9A010793T1">
    <property type="protein sequence ID" value="OE9A010793C1"/>
    <property type="gene ID" value="OE9A010793"/>
</dbReference>
<dbReference type="EMBL" id="CACTIH010001849">
    <property type="protein sequence ID" value="CAA2965856.1"/>
    <property type="molecule type" value="Genomic_DNA"/>
</dbReference>
<dbReference type="SMART" id="SM00389">
    <property type="entry name" value="HOX"/>
    <property type="match status" value="1"/>
</dbReference>
<dbReference type="PROSITE" id="PS00027">
    <property type="entry name" value="HOMEOBOX_1"/>
    <property type="match status" value="1"/>
</dbReference>
<dbReference type="GO" id="GO:0045893">
    <property type="term" value="P:positive regulation of DNA-templated transcription"/>
    <property type="evidence" value="ECO:0007669"/>
    <property type="project" value="TreeGrafter"/>
</dbReference>
<keyword evidence="5 10" id="KW-0804">Transcription</keyword>
<dbReference type="PROSITE" id="PS50071">
    <property type="entry name" value="HOMEOBOX_2"/>
    <property type="match status" value="1"/>
</dbReference>